<dbReference type="PROSITE" id="PS50888">
    <property type="entry name" value="BHLH"/>
    <property type="match status" value="1"/>
</dbReference>
<dbReference type="Gene3D" id="4.10.280.10">
    <property type="entry name" value="Helix-loop-helix DNA-binding domain"/>
    <property type="match status" value="1"/>
</dbReference>
<protein>
    <recommendedName>
        <fullName evidence="2">BHLH domain-containing protein</fullName>
    </recommendedName>
</protein>
<dbReference type="GO" id="GO:0032502">
    <property type="term" value="P:developmental process"/>
    <property type="evidence" value="ECO:0007669"/>
    <property type="project" value="TreeGrafter"/>
</dbReference>
<accession>A0AAV7CZK8</accession>
<gene>
    <name evidence="3" type="ORF">GDO81_006798</name>
</gene>
<evidence type="ECO:0000259" key="2">
    <source>
        <dbReference type="PROSITE" id="PS50888"/>
    </source>
</evidence>
<dbReference type="InterPro" id="IPR050283">
    <property type="entry name" value="E-box_TF_Regulators"/>
</dbReference>
<dbReference type="PANTHER" id="PTHR23349:SF10">
    <property type="entry name" value="CLASS A BASIC HELIX-LOOP-HELIX PROTEIN 9"/>
    <property type="match status" value="1"/>
</dbReference>
<feature type="domain" description="BHLH" evidence="2">
    <location>
        <begin position="55"/>
        <end position="107"/>
    </location>
</feature>
<dbReference type="GO" id="GO:0000977">
    <property type="term" value="F:RNA polymerase II transcription regulatory region sequence-specific DNA binding"/>
    <property type="evidence" value="ECO:0007669"/>
    <property type="project" value="TreeGrafter"/>
</dbReference>
<feature type="compositionally biased region" description="Basic and acidic residues" evidence="1">
    <location>
        <begin position="31"/>
        <end position="43"/>
    </location>
</feature>
<organism evidence="3 4">
    <name type="scientific">Engystomops pustulosus</name>
    <name type="common">Tungara frog</name>
    <name type="synonym">Physalaemus pustulosus</name>
    <dbReference type="NCBI Taxonomy" id="76066"/>
    <lineage>
        <taxon>Eukaryota</taxon>
        <taxon>Metazoa</taxon>
        <taxon>Chordata</taxon>
        <taxon>Craniata</taxon>
        <taxon>Vertebrata</taxon>
        <taxon>Euteleostomi</taxon>
        <taxon>Amphibia</taxon>
        <taxon>Batrachia</taxon>
        <taxon>Anura</taxon>
        <taxon>Neobatrachia</taxon>
        <taxon>Hyloidea</taxon>
        <taxon>Leptodactylidae</taxon>
        <taxon>Leiuperinae</taxon>
        <taxon>Engystomops</taxon>
    </lineage>
</organism>
<dbReference type="InterPro" id="IPR011598">
    <property type="entry name" value="bHLH_dom"/>
</dbReference>
<feature type="compositionally biased region" description="Acidic residues" evidence="1">
    <location>
        <begin position="7"/>
        <end position="24"/>
    </location>
</feature>
<feature type="compositionally biased region" description="Basic residues" evidence="1">
    <location>
        <begin position="44"/>
        <end position="57"/>
    </location>
</feature>
<proteinExistence type="predicted"/>
<comment type="caution">
    <text evidence="3">The sequence shown here is derived from an EMBL/GenBank/DDBJ whole genome shotgun (WGS) entry which is preliminary data.</text>
</comment>
<evidence type="ECO:0000256" key="1">
    <source>
        <dbReference type="SAM" id="MobiDB-lite"/>
    </source>
</evidence>
<feature type="region of interest" description="Disordered" evidence="1">
    <location>
        <begin position="132"/>
        <end position="157"/>
    </location>
</feature>
<dbReference type="GO" id="GO:0046983">
    <property type="term" value="F:protein dimerization activity"/>
    <property type="evidence" value="ECO:0007669"/>
    <property type="project" value="InterPro"/>
</dbReference>
<dbReference type="PANTHER" id="PTHR23349">
    <property type="entry name" value="BASIC HELIX-LOOP-HELIX TRANSCRIPTION FACTOR, TWIST"/>
    <property type="match status" value="1"/>
</dbReference>
<dbReference type="EMBL" id="WNYA01000002">
    <property type="protein sequence ID" value="KAG8590559.1"/>
    <property type="molecule type" value="Genomic_DNA"/>
</dbReference>
<evidence type="ECO:0000313" key="3">
    <source>
        <dbReference type="EMBL" id="KAG8590559.1"/>
    </source>
</evidence>
<sequence>MSLIESDFSDEEQEIEDGTNDGDDQTLQKLQRQESESEVEDAKPKKRTRPVRSKARRVAANVRERKRILDYNQAFNALRLALKHDLSGKRLSKISTLKRAINRISTLSMLLHSSSEQKWACNHPECHLQHERHRQPEVNGGSPQAYVTPPPSHQDVHSELSYGEAAHLHSPYYTRQSPEATYLQCQYGSPAEENSMPSSPYSYYAHGGYSIGVRGTCFPHQMDNLSEHSSGPFPWQFGYLQGSGYQHSLSMH</sequence>
<keyword evidence="4" id="KW-1185">Reference proteome</keyword>
<dbReference type="CDD" id="cd18912">
    <property type="entry name" value="bHLH_TS_bHLHa9"/>
    <property type="match status" value="1"/>
</dbReference>
<dbReference type="Proteomes" id="UP000824782">
    <property type="component" value="Unassembled WGS sequence"/>
</dbReference>
<dbReference type="GO" id="GO:0000981">
    <property type="term" value="F:DNA-binding transcription factor activity, RNA polymerase II-specific"/>
    <property type="evidence" value="ECO:0007669"/>
    <property type="project" value="TreeGrafter"/>
</dbReference>
<evidence type="ECO:0000313" key="4">
    <source>
        <dbReference type="Proteomes" id="UP000824782"/>
    </source>
</evidence>
<dbReference type="Pfam" id="PF00010">
    <property type="entry name" value="HLH"/>
    <property type="match status" value="1"/>
</dbReference>
<dbReference type="SUPFAM" id="SSF47459">
    <property type="entry name" value="HLH, helix-loop-helix DNA-binding domain"/>
    <property type="match status" value="1"/>
</dbReference>
<dbReference type="AlphaFoldDB" id="A0AAV7CZK8"/>
<feature type="region of interest" description="Disordered" evidence="1">
    <location>
        <begin position="1"/>
        <end position="59"/>
    </location>
</feature>
<dbReference type="SMART" id="SM00353">
    <property type="entry name" value="HLH"/>
    <property type="match status" value="1"/>
</dbReference>
<reference evidence="3" key="1">
    <citation type="thesis" date="2020" institute="ProQuest LLC" country="789 East Eisenhower Parkway, Ann Arbor, MI, USA">
        <title>Comparative Genomics and Chromosome Evolution.</title>
        <authorList>
            <person name="Mudd A.B."/>
        </authorList>
    </citation>
    <scope>NUCLEOTIDE SEQUENCE</scope>
    <source>
        <strain evidence="3">237g6f4</strain>
        <tissue evidence="3">Blood</tissue>
    </source>
</reference>
<name>A0AAV7CZK8_ENGPU</name>
<dbReference type="InterPro" id="IPR036638">
    <property type="entry name" value="HLH_DNA-bd_sf"/>
</dbReference>